<dbReference type="OMA" id="ASESKYY"/>
<dbReference type="eggNOG" id="ENOG502SSR5">
    <property type="taxonomic scope" value="Eukaryota"/>
</dbReference>
<dbReference type="InterPro" id="IPR036047">
    <property type="entry name" value="F-box-like_dom_sf"/>
</dbReference>
<name>M7SUP5_EUTLA</name>
<dbReference type="InterPro" id="IPR001810">
    <property type="entry name" value="F-box_dom"/>
</dbReference>
<evidence type="ECO:0000313" key="3">
    <source>
        <dbReference type="Proteomes" id="UP000012174"/>
    </source>
</evidence>
<dbReference type="EMBL" id="KB706320">
    <property type="protein sequence ID" value="EMR67987.1"/>
    <property type="molecule type" value="Genomic_DNA"/>
</dbReference>
<sequence>MGSVQSRASEEAALATPELLESILLHVDMRTLLVSAQRVCRGWKDLISTSPQLQQVLFLQGDSSRNPASAIANPLLAELFPPWFGTVSDIADLAIEELPVGKRTEAFYRPDASWRRMHICQPPARRLGDWRVGGGTVRFDGFKKTHYASGVRMGQFYALALKCSYDWICYVTWVLPLHKSLHKPTNGGLGLFVWDPKFDEEEVVEFCKSADVLLINISRGSLGGLEDGRNDPRKPDGHGYVPIGGRWFEDGGCFEGETETVWEKDYSRAWD</sequence>
<evidence type="ECO:0000313" key="2">
    <source>
        <dbReference type="EMBL" id="EMR67987.1"/>
    </source>
</evidence>
<proteinExistence type="predicted"/>
<dbReference type="OrthoDB" id="3800738at2759"/>
<dbReference type="AlphaFoldDB" id="M7SUP5"/>
<dbReference type="Gene3D" id="1.20.1280.50">
    <property type="match status" value="1"/>
</dbReference>
<dbReference type="Pfam" id="PF00646">
    <property type="entry name" value="F-box"/>
    <property type="match status" value="1"/>
</dbReference>
<dbReference type="HOGENOM" id="CLU_1026841_0_0_1"/>
<gene>
    <name evidence="2" type="ORF">UCREL1_5003</name>
</gene>
<dbReference type="SUPFAM" id="SSF81383">
    <property type="entry name" value="F-box domain"/>
    <property type="match status" value="1"/>
</dbReference>
<keyword evidence="3" id="KW-1185">Reference proteome</keyword>
<evidence type="ECO:0000259" key="1">
    <source>
        <dbReference type="Pfam" id="PF00646"/>
    </source>
</evidence>
<dbReference type="Proteomes" id="UP000012174">
    <property type="component" value="Unassembled WGS sequence"/>
</dbReference>
<dbReference type="KEGG" id="ela:UCREL1_5003"/>
<feature type="domain" description="F-box" evidence="1">
    <location>
        <begin position="17"/>
        <end position="50"/>
    </location>
</feature>
<organism evidence="2 3">
    <name type="scientific">Eutypa lata (strain UCR-EL1)</name>
    <name type="common">Grapevine dieback disease fungus</name>
    <name type="synonym">Eutypa armeniacae</name>
    <dbReference type="NCBI Taxonomy" id="1287681"/>
    <lineage>
        <taxon>Eukaryota</taxon>
        <taxon>Fungi</taxon>
        <taxon>Dikarya</taxon>
        <taxon>Ascomycota</taxon>
        <taxon>Pezizomycotina</taxon>
        <taxon>Sordariomycetes</taxon>
        <taxon>Xylariomycetidae</taxon>
        <taxon>Xylariales</taxon>
        <taxon>Diatrypaceae</taxon>
        <taxon>Eutypa</taxon>
    </lineage>
</organism>
<accession>M7SUP5</accession>
<protein>
    <submittedName>
        <fullName evidence="2">Putative f-box domain protein</fullName>
    </submittedName>
</protein>
<reference evidence="3" key="1">
    <citation type="journal article" date="2013" name="Genome Announc.">
        <title>Draft genome sequence of the grapevine dieback fungus Eutypa lata UCR-EL1.</title>
        <authorList>
            <person name="Blanco-Ulate B."/>
            <person name="Rolshausen P.E."/>
            <person name="Cantu D."/>
        </authorList>
    </citation>
    <scope>NUCLEOTIDE SEQUENCE [LARGE SCALE GENOMIC DNA]</scope>
    <source>
        <strain evidence="3">UCR-EL1</strain>
    </source>
</reference>